<accession>X1Q9A4</accession>
<gene>
    <name evidence="2" type="ORF">S06H3_63761</name>
</gene>
<proteinExistence type="predicted"/>
<name>X1Q9A4_9ZZZZ</name>
<keyword evidence="1" id="KW-0812">Transmembrane</keyword>
<sequence length="129" mass="14581">EAGLSLFEADGSMRAIADIIQDMEGYLGAMTVKQREAALAQLGFNLRTKDSMLTLMGSSEKIRKWTEDLKNMGGITEEVYKKQLMALTNQFLSESPVLSVAFGGRYHGVHFRILFFLIVIYKFVYNDSR</sequence>
<organism evidence="2">
    <name type="scientific">marine sediment metagenome</name>
    <dbReference type="NCBI Taxonomy" id="412755"/>
    <lineage>
        <taxon>unclassified sequences</taxon>
        <taxon>metagenomes</taxon>
        <taxon>ecological metagenomes</taxon>
    </lineage>
</organism>
<dbReference type="EMBL" id="BARV01042382">
    <property type="protein sequence ID" value="GAI47615.1"/>
    <property type="molecule type" value="Genomic_DNA"/>
</dbReference>
<protein>
    <submittedName>
        <fullName evidence="2">Uncharacterized protein</fullName>
    </submittedName>
</protein>
<comment type="caution">
    <text evidence="2">The sequence shown here is derived from an EMBL/GenBank/DDBJ whole genome shotgun (WGS) entry which is preliminary data.</text>
</comment>
<feature type="non-terminal residue" evidence="2">
    <location>
        <position position="129"/>
    </location>
</feature>
<keyword evidence="1" id="KW-1133">Transmembrane helix</keyword>
<feature type="transmembrane region" description="Helical" evidence="1">
    <location>
        <begin position="109"/>
        <end position="125"/>
    </location>
</feature>
<dbReference type="AlphaFoldDB" id="X1Q9A4"/>
<evidence type="ECO:0000313" key="2">
    <source>
        <dbReference type="EMBL" id="GAI47615.1"/>
    </source>
</evidence>
<evidence type="ECO:0000256" key="1">
    <source>
        <dbReference type="SAM" id="Phobius"/>
    </source>
</evidence>
<keyword evidence="1" id="KW-0472">Membrane</keyword>
<reference evidence="2" key="1">
    <citation type="journal article" date="2014" name="Front. Microbiol.">
        <title>High frequency of phylogenetically diverse reductive dehalogenase-homologous genes in deep subseafloor sedimentary metagenomes.</title>
        <authorList>
            <person name="Kawai M."/>
            <person name="Futagami T."/>
            <person name="Toyoda A."/>
            <person name="Takaki Y."/>
            <person name="Nishi S."/>
            <person name="Hori S."/>
            <person name="Arai W."/>
            <person name="Tsubouchi T."/>
            <person name="Morono Y."/>
            <person name="Uchiyama I."/>
            <person name="Ito T."/>
            <person name="Fujiyama A."/>
            <person name="Inagaki F."/>
            <person name="Takami H."/>
        </authorList>
    </citation>
    <scope>NUCLEOTIDE SEQUENCE</scope>
    <source>
        <strain evidence="2">Expedition CK06-06</strain>
    </source>
</reference>
<feature type="non-terminal residue" evidence="2">
    <location>
        <position position="1"/>
    </location>
</feature>